<evidence type="ECO:0000256" key="1">
    <source>
        <dbReference type="SAM" id="Phobius"/>
    </source>
</evidence>
<evidence type="ECO:0000313" key="2">
    <source>
        <dbReference type="EMBL" id="WEK35842.1"/>
    </source>
</evidence>
<keyword evidence="1" id="KW-0472">Membrane</keyword>
<keyword evidence="1" id="KW-0812">Transmembrane</keyword>
<evidence type="ECO:0000313" key="3">
    <source>
        <dbReference type="Proteomes" id="UP001220610"/>
    </source>
</evidence>
<feature type="transmembrane region" description="Helical" evidence="1">
    <location>
        <begin position="40"/>
        <end position="58"/>
    </location>
</feature>
<protein>
    <submittedName>
        <fullName evidence="2">Uncharacterized protein</fullName>
    </submittedName>
</protein>
<feature type="transmembrane region" description="Helical" evidence="1">
    <location>
        <begin position="141"/>
        <end position="160"/>
    </location>
</feature>
<sequence length="183" mass="21654">MLTYWHEGLGISDYILYRLYTIIGYSLIAFFFYGNIISKTAKKIIIASYLFFLAYAIYDYIRQPLESFDSIPSAIEATLIIVFSIFYLFEQIKTPRVFFIYTLDKFWIITSFLIYYTGTFFLFIFAEAYFADPDFGDNYSFINSLFLLLKNVFFCIGLLISSKPNEYPPDSYPPFENYLENRI</sequence>
<dbReference type="EMBL" id="CP119311">
    <property type="protein sequence ID" value="WEK35842.1"/>
    <property type="molecule type" value="Genomic_DNA"/>
</dbReference>
<keyword evidence="1" id="KW-1133">Transmembrane helix</keyword>
<organism evidence="2 3">
    <name type="scientific">Candidatus Pseudobacter hemicellulosilyticus</name>
    <dbReference type="NCBI Taxonomy" id="3121375"/>
    <lineage>
        <taxon>Bacteria</taxon>
        <taxon>Pseudomonadati</taxon>
        <taxon>Bacteroidota</taxon>
        <taxon>Chitinophagia</taxon>
        <taxon>Chitinophagales</taxon>
        <taxon>Chitinophagaceae</taxon>
        <taxon>Pseudobacter</taxon>
    </lineage>
</organism>
<feature type="transmembrane region" description="Helical" evidence="1">
    <location>
        <begin position="15"/>
        <end position="33"/>
    </location>
</feature>
<gene>
    <name evidence="2" type="ORF">P0Y53_25430</name>
</gene>
<proteinExistence type="predicted"/>
<dbReference type="AlphaFoldDB" id="A0AAJ6BH24"/>
<feature type="transmembrane region" description="Helical" evidence="1">
    <location>
        <begin position="109"/>
        <end position="129"/>
    </location>
</feature>
<reference evidence="2" key="1">
    <citation type="submission" date="2023-03" db="EMBL/GenBank/DDBJ databases">
        <title>Andean soil-derived lignocellulolytic bacterial consortium as a source of novel taxa and putative plastic-active enzymes.</title>
        <authorList>
            <person name="Diaz-Garcia L."/>
            <person name="Chuvochina M."/>
            <person name="Feuerriegel G."/>
            <person name="Bunk B."/>
            <person name="Sproer C."/>
            <person name="Streit W.R."/>
            <person name="Rodriguez L.M."/>
            <person name="Overmann J."/>
            <person name="Jimenez D.J."/>
        </authorList>
    </citation>
    <scope>NUCLEOTIDE SEQUENCE</scope>
    <source>
        <strain evidence="2">MAG 7</strain>
    </source>
</reference>
<accession>A0AAJ6BH24</accession>
<name>A0AAJ6BH24_9BACT</name>
<feature type="transmembrane region" description="Helical" evidence="1">
    <location>
        <begin position="70"/>
        <end position="89"/>
    </location>
</feature>
<dbReference type="Proteomes" id="UP001220610">
    <property type="component" value="Chromosome"/>
</dbReference>